<dbReference type="InterPro" id="IPR036259">
    <property type="entry name" value="MFS_trans_sf"/>
</dbReference>
<keyword evidence="4 6" id="KW-1133">Transmembrane helix</keyword>
<comment type="caution">
    <text evidence="8">The sequence shown here is derived from an EMBL/GenBank/DDBJ whole genome shotgun (WGS) entry which is preliminary data.</text>
</comment>
<evidence type="ECO:0000256" key="5">
    <source>
        <dbReference type="ARBA" id="ARBA00023136"/>
    </source>
</evidence>
<feature type="transmembrane region" description="Helical" evidence="6">
    <location>
        <begin position="182"/>
        <end position="204"/>
    </location>
</feature>
<dbReference type="Proteomes" id="UP001597180">
    <property type="component" value="Unassembled WGS sequence"/>
</dbReference>
<dbReference type="PANTHER" id="PTHR42718">
    <property type="entry name" value="MAJOR FACILITATOR SUPERFAMILY MULTIDRUG TRANSPORTER MFSC"/>
    <property type="match status" value="1"/>
</dbReference>
<feature type="transmembrane region" description="Helical" evidence="6">
    <location>
        <begin position="523"/>
        <end position="549"/>
    </location>
</feature>
<evidence type="ECO:0000259" key="7">
    <source>
        <dbReference type="PROSITE" id="PS50850"/>
    </source>
</evidence>
<evidence type="ECO:0000256" key="6">
    <source>
        <dbReference type="SAM" id="Phobius"/>
    </source>
</evidence>
<keyword evidence="2" id="KW-0813">Transport</keyword>
<accession>A0ABW3UV19</accession>
<dbReference type="Gene3D" id="1.20.1250.20">
    <property type="entry name" value="MFS general substrate transporter like domains"/>
    <property type="match status" value="1"/>
</dbReference>
<protein>
    <submittedName>
        <fullName evidence="8">MFS transporter</fullName>
    </submittedName>
</protein>
<dbReference type="InterPro" id="IPR011701">
    <property type="entry name" value="MFS"/>
</dbReference>
<feature type="transmembrane region" description="Helical" evidence="6">
    <location>
        <begin position="25"/>
        <end position="47"/>
    </location>
</feature>
<dbReference type="RefSeq" id="WP_345587485.1">
    <property type="nucleotide sequence ID" value="NZ_BAABJG010000010.1"/>
</dbReference>
<feature type="transmembrane region" description="Helical" evidence="6">
    <location>
        <begin position="381"/>
        <end position="404"/>
    </location>
</feature>
<sequence length="557" mass="59583">MSQAAAQGSLNRQQVEVRALQRPRLMLAVILLSVFMAVANIFIVNVATPSIQQGLHADFFGVQFVISAYTLSYAIALIIGGRLGDRFGRRNMLLAGVAGFTVSSLLCGLSTGVGMLAVIRVVQGLSAAMISPQILSLIQAQYAPEKRGRIFGLYGAAQGIAASTGQLIGGLLLYWNPWNLEWRMVFFFSVPIGIALLGMIPFIADSKEKVQSKLDWFGASLVAAGLLLLVYPLVQGQKEGWPVILIISLFLSIPVLALFVWVQQAILRRNGDPFMNVNLFKQRGFSVGMAVVFLLMSSQASFFLISAYLFQIGLGFSPLKAGAVILPMGMGYFLASLLSSRVASRIGPHVLSLGSVLTAGGYLFLALTVQGSGLSPNIAAWLPALTILGLGQGFIAAPLTNVVLSKVNRQDIGSASGILTTGMQVAYAIGIALIGIVWLNSLSHNADKAGAQTEAQLRQQTAVYAPLSTEQSEAALSRFRVCYPEFISTRASVSAGCTDLASFSPEAKKLFADGVRQATTRSYMAAFVFCLYVLAVYAVLLLPLSLILARKTRPARQ</sequence>
<feature type="transmembrane region" description="Helical" evidence="6">
    <location>
        <begin position="216"/>
        <end position="234"/>
    </location>
</feature>
<feature type="transmembrane region" description="Helical" evidence="6">
    <location>
        <begin position="117"/>
        <end position="138"/>
    </location>
</feature>
<feature type="transmembrane region" description="Helical" evidence="6">
    <location>
        <begin position="150"/>
        <end position="176"/>
    </location>
</feature>
<dbReference type="CDD" id="cd17321">
    <property type="entry name" value="MFS_MMR_MDR_like"/>
    <property type="match status" value="1"/>
</dbReference>
<evidence type="ECO:0000256" key="2">
    <source>
        <dbReference type="ARBA" id="ARBA00022448"/>
    </source>
</evidence>
<feature type="transmembrane region" description="Helical" evidence="6">
    <location>
        <begin position="92"/>
        <end position="111"/>
    </location>
</feature>
<dbReference type="PROSITE" id="PS50850">
    <property type="entry name" value="MFS"/>
    <property type="match status" value="1"/>
</dbReference>
<feature type="transmembrane region" description="Helical" evidence="6">
    <location>
        <begin position="283"/>
        <end position="309"/>
    </location>
</feature>
<feature type="transmembrane region" description="Helical" evidence="6">
    <location>
        <begin position="321"/>
        <end position="338"/>
    </location>
</feature>
<reference evidence="9" key="1">
    <citation type="journal article" date="2019" name="Int. J. Syst. Evol. Microbiol.">
        <title>The Global Catalogue of Microorganisms (GCM) 10K type strain sequencing project: providing services to taxonomists for standard genome sequencing and annotation.</title>
        <authorList>
            <consortium name="The Broad Institute Genomics Platform"/>
            <consortium name="The Broad Institute Genome Sequencing Center for Infectious Disease"/>
            <person name="Wu L."/>
            <person name="Ma J."/>
        </authorList>
    </citation>
    <scope>NUCLEOTIDE SEQUENCE [LARGE SCALE GENOMIC DNA]</scope>
    <source>
        <strain evidence="9">CCUG 53270</strain>
    </source>
</reference>
<keyword evidence="3 6" id="KW-0812">Transmembrane</keyword>
<evidence type="ECO:0000256" key="1">
    <source>
        <dbReference type="ARBA" id="ARBA00004651"/>
    </source>
</evidence>
<evidence type="ECO:0000313" key="9">
    <source>
        <dbReference type="Proteomes" id="UP001597180"/>
    </source>
</evidence>
<comment type="subcellular location">
    <subcellularLocation>
        <location evidence="1">Cell membrane</location>
        <topology evidence="1">Multi-pass membrane protein</topology>
    </subcellularLocation>
</comment>
<keyword evidence="9" id="KW-1185">Reference proteome</keyword>
<dbReference type="PANTHER" id="PTHR42718:SF39">
    <property type="entry name" value="ACTINORHODIN TRANSPORTER-RELATED"/>
    <property type="match status" value="1"/>
</dbReference>
<dbReference type="InterPro" id="IPR020846">
    <property type="entry name" value="MFS_dom"/>
</dbReference>
<dbReference type="EMBL" id="JBHTLU010000047">
    <property type="protein sequence ID" value="MFD1224763.1"/>
    <property type="molecule type" value="Genomic_DNA"/>
</dbReference>
<feature type="transmembrane region" description="Helical" evidence="6">
    <location>
        <begin position="416"/>
        <end position="439"/>
    </location>
</feature>
<dbReference type="SUPFAM" id="SSF103473">
    <property type="entry name" value="MFS general substrate transporter"/>
    <property type="match status" value="1"/>
</dbReference>
<dbReference type="PRINTS" id="PR01036">
    <property type="entry name" value="TCRTETB"/>
</dbReference>
<evidence type="ECO:0000313" key="8">
    <source>
        <dbReference type="EMBL" id="MFD1224763.1"/>
    </source>
</evidence>
<feature type="transmembrane region" description="Helical" evidence="6">
    <location>
        <begin position="240"/>
        <end position="262"/>
    </location>
</feature>
<feature type="transmembrane region" description="Helical" evidence="6">
    <location>
        <begin position="59"/>
        <end position="80"/>
    </location>
</feature>
<keyword evidence="5 6" id="KW-0472">Membrane</keyword>
<evidence type="ECO:0000256" key="3">
    <source>
        <dbReference type="ARBA" id="ARBA00022692"/>
    </source>
</evidence>
<proteinExistence type="predicted"/>
<dbReference type="Pfam" id="PF07690">
    <property type="entry name" value="MFS_1"/>
    <property type="match status" value="1"/>
</dbReference>
<feature type="domain" description="Major facilitator superfamily (MFS) profile" evidence="7">
    <location>
        <begin position="26"/>
        <end position="553"/>
    </location>
</feature>
<gene>
    <name evidence="8" type="ORF">ACFQ4B_32095</name>
</gene>
<feature type="transmembrane region" description="Helical" evidence="6">
    <location>
        <begin position="350"/>
        <end position="369"/>
    </location>
</feature>
<organism evidence="8 9">
    <name type="scientific">Paenibacillus vulneris</name>
    <dbReference type="NCBI Taxonomy" id="1133364"/>
    <lineage>
        <taxon>Bacteria</taxon>
        <taxon>Bacillati</taxon>
        <taxon>Bacillota</taxon>
        <taxon>Bacilli</taxon>
        <taxon>Bacillales</taxon>
        <taxon>Paenibacillaceae</taxon>
        <taxon>Paenibacillus</taxon>
    </lineage>
</organism>
<name>A0ABW3UV19_9BACL</name>
<evidence type="ECO:0000256" key="4">
    <source>
        <dbReference type="ARBA" id="ARBA00022989"/>
    </source>
</evidence>
<dbReference type="Gene3D" id="1.20.1720.10">
    <property type="entry name" value="Multidrug resistance protein D"/>
    <property type="match status" value="1"/>
</dbReference>